<dbReference type="AlphaFoldDB" id="A0A0K0FBA4"/>
<organism evidence="3 4">
    <name type="scientific">Strongyloides venezuelensis</name>
    <name type="common">Threadworm</name>
    <dbReference type="NCBI Taxonomy" id="75913"/>
    <lineage>
        <taxon>Eukaryota</taxon>
        <taxon>Metazoa</taxon>
        <taxon>Ecdysozoa</taxon>
        <taxon>Nematoda</taxon>
        <taxon>Chromadorea</taxon>
        <taxon>Rhabditida</taxon>
        <taxon>Tylenchina</taxon>
        <taxon>Panagrolaimomorpha</taxon>
        <taxon>Strongyloidoidea</taxon>
        <taxon>Strongyloididae</taxon>
        <taxon>Strongyloides</taxon>
    </lineage>
</organism>
<evidence type="ECO:0000256" key="2">
    <source>
        <dbReference type="SAM" id="Phobius"/>
    </source>
</evidence>
<keyword evidence="2" id="KW-0472">Membrane</keyword>
<protein>
    <submittedName>
        <fullName evidence="4">Kazal-like domain-containing protein</fullName>
    </submittedName>
</protein>
<feature type="transmembrane region" description="Helical" evidence="2">
    <location>
        <begin position="34"/>
        <end position="50"/>
    </location>
</feature>
<dbReference type="Proteomes" id="UP000035680">
    <property type="component" value="Unassembled WGS sequence"/>
</dbReference>
<keyword evidence="2" id="KW-1133">Transmembrane helix</keyword>
<reference evidence="4" key="2">
    <citation type="submission" date="2015-08" db="UniProtKB">
        <authorList>
            <consortium name="WormBaseParasite"/>
        </authorList>
    </citation>
    <scope>IDENTIFICATION</scope>
</reference>
<keyword evidence="2" id="KW-0812">Transmembrane</keyword>
<evidence type="ECO:0000313" key="3">
    <source>
        <dbReference type="Proteomes" id="UP000035680"/>
    </source>
</evidence>
<dbReference type="WBParaSite" id="SVE_0611100.1">
    <property type="protein sequence ID" value="SVE_0611100.1"/>
    <property type="gene ID" value="SVE_0611100"/>
</dbReference>
<name>A0A0K0FBA4_STRVS</name>
<feature type="region of interest" description="Disordered" evidence="1">
    <location>
        <begin position="65"/>
        <end position="85"/>
    </location>
</feature>
<keyword evidence="3" id="KW-1185">Reference proteome</keyword>
<evidence type="ECO:0000256" key="1">
    <source>
        <dbReference type="SAM" id="MobiDB-lite"/>
    </source>
</evidence>
<evidence type="ECO:0000313" key="4">
    <source>
        <dbReference type="WBParaSite" id="SVE_0611100.1"/>
    </source>
</evidence>
<proteinExistence type="predicted"/>
<feature type="compositionally biased region" description="Polar residues" evidence="1">
    <location>
        <begin position="65"/>
        <end position="77"/>
    </location>
</feature>
<reference evidence="3" key="1">
    <citation type="submission" date="2014-07" db="EMBL/GenBank/DDBJ databases">
        <authorList>
            <person name="Martin A.A"/>
            <person name="De Silva N."/>
        </authorList>
    </citation>
    <scope>NUCLEOTIDE SEQUENCE</scope>
</reference>
<sequence length="85" mass="9605">MPFACGPKSGYIDYKNNCAMNCESGSLPNMVENIIIMILTILLQCLWVYLKHKLPKNVRQKLRIKSTSPPSTSQRMMISSDKVAD</sequence>
<accession>A0A0K0FBA4</accession>